<dbReference type="AlphaFoldDB" id="A0AA39SAH9"/>
<dbReference type="EMBL" id="JAUESC010000381">
    <property type="protein sequence ID" value="KAK0589071.1"/>
    <property type="molecule type" value="Genomic_DNA"/>
</dbReference>
<protein>
    <submittedName>
        <fullName evidence="1">Uncharacterized protein</fullName>
    </submittedName>
</protein>
<sequence>MKGNQRSSELEEIVILGKRESTVRDGFKQPVIKKAKSSGQVDAEVDVEALITGQLKVENNSKKSNLQIDNEKGDENGLVQEEVQCRVVRPELVTSSEVSSVGDEAPSRRGRNKIMGLMDRYGAWRDTKEDLVSIIDNYFFELFTSSNPSAQDMELVTSKV</sequence>
<comment type="caution">
    <text evidence="1">The sequence shown here is derived from an EMBL/GenBank/DDBJ whole genome shotgun (WGS) entry which is preliminary data.</text>
</comment>
<dbReference type="Proteomes" id="UP001168877">
    <property type="component" value="Unassembled WGS sequence"/>
</dbReference>
<accession>A0AA39SAH9</accession>
<reference evidence="1" key="1">
    <citation type="journal article" date="2022" name="Plant J.">
        <title>Strategies of tolerance reflected in two North American maple genomes.</title>
        <authorList>
            <person name="McEvoy S.L."/>
            <person name="Sezen U.U."/>
            <person name="Trouern-Trend A."/>
            <person name="McMahon S.M."/>
            <person name="Schaberg P.G."/>
            <person name="Yang J."/>
            <person name="Wegrzyn J.L."/>
            <person name="Swenson N.G."/>
        </authorList>
    </citation>
    <scope>NUCLEOTIDE SEQUENCE</scope>
    <source>
        <strain evidence="1">NS2018</strain>
    </source>
</reference>
<organism evidence="1 2">
    <name type="scientific">Acer saccharum</name>
    <name type="common">Sugar maple</name>
    <dbReference type="NCBI Taxonomy" id="4024"/>
    <lineage>
        <taxon>Eukaryota</taxon>
        <taxon>Viridiplantae</taxon>
        <taxon>Streptophyta</taxon>
        <taxon>Embryophyta</taxon>
        <taxon>Tracheophyta</taxon>
        <taxon>Spermatophyta</taxon>
        <taxon>Magnoliopsida</taxon>
        <taxon>eudicotyledons</taxon>
        <taxon>Gunneridae</taxon>
        <taxon>Pentapetalae</taxon>
        <taxon>rosids</taxon>
        <taxon>malvids</taxon>
        <taxon>Sapindales</taxon>
        <taxon>Sapindaceae</taxon>
        <taxon>Hippocastanoideae</taxon>
        <taxon>Acereae</taxon>
        <taxon>Acer</taxon>
    </lineage>
</organism>
<name>A0AA39SAH9_ACESA</name>
<evidence type="ECO:0000313" key="2">
    <source>
        <dbReference type="Proteomes" id="UP001168877"/>
    </source>
</evidence>
<proteinExistence type="predicted"/>
<keyword evidence="2" id="KW-1185">Reference proteome</keyword>
<evidence type="ECO:0000313" key="1">
    <source>
        <dbReference type="EMBL" id="KAK0589071.1"/>
    </source>
</evidence>
<gene>
    <name evidence="1" type="ORF">LWI29_009205</name>
</gene>
<reference evidence="1" key="2">
    <citation type="submission" date="2023-06" db="EMBL/GenBank/DDBJ databases">
        <authorList>
            <person name="Swenson N.G."/>
            <person name="Wegrzyn J.L."/>
            <person name="Mcevoy S.L."/>
        </authorList>
    </citation>
    <scope>NUCLEOTIDE SEQUENCE</scope>
    <source>
        <strain evidence="1">NS2018</strain>
        <tissue evidence="1">Leaf</tissue>
    </source>
</reference>